<keyword evidence="2" id="KW-1185">Reference proteome</keyword>
<name>A0ABD2PIB5_9PLAT</name>
<evidence type="ECO:0000313" key="2">
    <source>
        <dbReference type="Proteomes" id="UP001626550"/>
    </source>
</evidence>
<sequence>MTNVLAQTDLGVYSTCIVTAANVATVTGYVTLAATEATNRLTKANSVAYLISGQTLKAVGGTMNFKTTTPTTNLITTVSGTSVSSLSGAKSGANQYTANSAIAASGLALYYLYRKIN</sequence>
<dbReference type="Proteomes" id="UP001626550">
    <property type="component" value="Unassembled WGS sequence"/>
</dbReference>
<proteinExistence type="predicted"/>
<organism evidence="1 2">
    <name type="scientific">Cichlidogyrus casuarinus</name>
    <dbReference type="NCBI Taxonomy" id="1844966"/>
    <lineage>
        <taxon>Eukaryota</taxon>
        <taxon>Metazoa</taxon>
        <taxon>Spiralia</taxon>
        <taxon>Lophotrochozoa</taxon>
        <taxon>Platyhelminthes</taxon>
        <taxon>Monogenea</taxon>
        <taxon>Monopisthocotylea</taxon>
        <taxon>Dactylogyridea</taxon>
        <taxon>Ancyrocephalidae</taxon>
        <taxon>Cichlidogyrus</taxon>
    </lineage>
</organism>
<protein>
    <submittedName>
        <fullName evidence="1">Uncharacterized protein</fullName>
    </submittedName>
</protein>
<accession>A0ABD2PIB5</accession>
<reference evidence="1 2" key="1">
    <citation type="submission" date="2024-11" db="EMBL/GenBank/DDBJ databases">
        <title>Adaptive evolution of stress response genes in parasites aligns with host niche diversity.</title>
        <authorList>
            <person name="Hahn C."/>
            <person name="Resl P."/>
        </authorList>
    </citation>
    <scope>NUCLEOTIDE SEQUENCE [LARGE SCALE GENOMIC DNA]</scope>
    <source>
        <strain evidence="1">EGGRZ-B1_66</strain>
        <tissue evidence="1">Body</tissue>
    </source>
</reference>
<dbReference type="AlphaFoldDB" id="A0ABD2PIB5"/>
<evidence type="ECO:0000313" key="1">
    <source>
        <dbReference type="EMBL" id="KAL3307065.1"/>
    </source>
</evidence>
<comment type="caution">
    <text evidence="1">The sequence shown here is derived from an EMBL/GenBank/DDBJ whole genome shotgun (WGS) entry which is preliminary data.</text>
</comment>
<gene>
    <name evidence="1" type="ORF">Ciccas_014430</name>
</gene>
<dbReference type="EMBL" id="JBJKFK010008451">
    <property type="protein sequence ID" value="KAL3307065.1"/>
    <property type="molecule type" value="Genomic_DNA"/>
</dbReference>